<organism evidence="1 2">
    <name type="scientific">Armillaria tabescens</name>
    <name type="common">Ringless honey mushroom</name>
    <name type="synonym">Agaricus tabescens</name>
    <dbReference type="NCBI Taxonomy" id="1929756"/>
    <lineage>
        <taxon>Eukaryota</taxon>
        <taxon>Fungi</taxon>
        <taxon>Dikarya</taxon>
        <taxon>Basidiomycota</taxon>
        <taxon>Agaricomycotina</taxon>
        <taxon>Agaricomycetes</taxon>
        <taxon>Agaricomycetidae</taxon>
        <taxon>Agaricales</taxon>
        <taxon>Marasmiineae</taxon>
        <taxon>Physalacriaceae</taxon>
        <taxon>Desarmillaria</taxon>
    </lineage>
</organism>
<accession>A0AA39KB97</accession>
<reference evidence="1" key="1">
    <citation type="submission" date="2023-06" db="EMBL/GenBank/DDBJ databases">
        <authorList>
            <consortium name="Lawrence Berkeley National Laboratory"/>
            <person name="Ahrendt S."/>
            <person name="Sahu N."/>
            <person name="Indic B."/>
            <person name="Wong-Bajracharya J."/>
            <person name="Merenyi Z."/>
            <person name="Ke H.-M."/>
            <person name="Monk M."/>
            <person name="Kocsube S."/>
            <person name="Drula E."/>
            <person name="Lipzen A."/>
            <person name="Balint B."/>
            <person name="Henrissat B."/>
            <person name="Andreopoulos B."/>
            <person name="Martin F.M."/>
            <person name="Harder C.B."/>
            <person name="Rigling D."/>
            <person name="Ford K.L."/>
            <person name="Foster G.D."/>
            <person name="Pangilinan J."/>
            <person name="Papanicolaou A."/>
            <person name="Barry K."/>
            <person name="LaButti K."/>
            <person name="Viragh M."/>
            <person name="Koriabine M."/>
            <person name="Yan M."/>
            <person name="Riley R."/>
            <person name="Champramary S."/>
            <person name="Plett K.L."/>
            <person name="Tsai I.J."/>
            <person name="Slot J."/>
            <person name="Sipos G."/>
            <person name="Plett J."/>
            <person name="Nagy L.G."/>
            <person name="Grigoriev I.V."/>
        </authorList>
    </citation>
    <scope>NUCLEOTIDE SEQUENCE</scope>
    <source>
        <strain evidence="1">CCBAS 213</strain>
    </source>
</reference>
<evidence type="ECO:0000313" key="2">
    <source>
        <dbReference type="Proteomes" id="UP001175211"/>
    </source>
</evidence>
<dbReference type="AlphaFoldDB" id="A0AA39KB97"/>
<keyword evidence="2" id="KW-1185">Reference proteome</keyword>
<comment type="caution">
    <text evidence="1">The sequence shown here is derived from an EMBL/GenBank/DDBJ whole genome shotgun (WGS) entry which is preliminary data.</text>
</comment>
<protein>
    <submittedName>
        <fullName evidence="1">Uncharacterized protein</fullName>
    </submittedName>
</protein>
<dbReference type="Proteomes" id="UP001175211">
    <property type="component" value="Unassembled WGS sequence"/>
</dbReference>
<proteinExistence type="predicted"/>
<dbReference type="RefSeq" id="XP_060330256.1">
    <property type="nucleotide sequence ID" value="XM_060473274.1"/>
</dbReference>
<dbReference type="EMBL" id="JAUEPS010000019">
    <property type="protein sequence ID" value="KAK0457964.1"/>
    <property type="molecule type" value="Genomic_DNA"/>
</dbReference>
<dbReference type="GeneID" id="85356822"/>
<evidence type="ECO:0000313" key="1">
    <source>
        <dbReference type="EMBL" id="KAK0457964.1"/>
    </source>
</evidence>
<sequence length="315" mass="35054">MGWQLKKGDLKQSKFMLSAVQNISGRIEELGCPCYLSGPKDISWFILGAPVIPVTDIWFSVDLSDGMTLDDLFQKLKVSQRICKILIEQAPPPESLGLHPALAYGLTKDGIPIYNPGHTLFSHFTQPRLRNAILADYGLPERTVDLRKAFLDGEERDQLDELVKAVCGVHAELKGVFANLGWFVIREETKAVVNPALPSLAQQQEDNPRDDIVFEATTMPMKVLSESGYHCVVSGMMASYLQANDAELLLPEVSSVKEISSRDAELFFLPLVNGNRCILSRRCQSHPESPIEAFSVLHRKDKSPRIRDEIAGPLL</sequence>
<gene>
    <name evidence="1" type="ORF">EV420DRAFT_1545617</name>
</gene>
<name>A0AA39KB97_ARMTA</name>